<gene>
    <name evidence="2" type="ORF">EJN90_07230</name>
</gene>
<evidence type="ECO:0000313" key="3">
    <source>
        <dbReference type="Proteomes" id="UP000273326"/>
    </source>
</evidence>
<feature type="domain" description="Cupin type-2" evidence="1">
    <location>
        <begin position="41"/>
        <end position="116"/>
    </location>
</feature>
<dbReference type="PANTHER" id="PTHR43346">
    <property type="entry name" value="LIGAND BINDING DOMAIN PROTEIN, PUTATIVE (AFU_ORTHOLOGUE AFUA_6G14370)-RELATED"/>
    <property type="match status" value="1"/>
</dbReference>
<dbReference type="InterPro" id="IPR014710">
    <property type="entry name" value="RmlC-like_jellyroll"/>
</dbReference>
<dbReference type="EMBL" id="CP034465">
    <property type="protein sequence ID" value="AZP04439.1"/>
    <property type="molecule type" value="Genomic_DNA"/>
</dbReference>
<protein>
    <submittedName>
        <fullName evidence="2">Cupin domain-containing protein</fullName>
    </submittedName>
</protein>
<dbReference type="PANTHER" id="PTHR43346:SF1">
    <property type="entry name" value="QUERCETIN 2,3-DIOXYGENASE-RELATED"/>
    <property type="match status" value="1"/>
</dbReference>
<reference evidence="3" key="1">
    <citation type="submission" date="2018-12" db="EMBL/GenBank/DDBJ databases">
        <title>Complete genome sequencing of Jeotgalibaca sp. H21T32.</title>
        <authorList>
            <person name="Bae J.-W."/>
            <person name="Lee S.-Y."/>
        </authorList>
    </citation>
    <scope>NUCLEOTIDE SEQUENCE [LARGE SCALE GENOMIC DNA]</scope>
    <source>
        <strain evidence="3">H21T32</strain>
    </source>
</reference>
<accession>A0A3S9HAN8</accession>
<organism evidence="2 3">
    <name type="scientific">Jeotgalibaca ciconiae</name>
    <dbReference type="NCBI Taxonomy" id="2496265"/>
    <lineage>
        <taxon>Bacteria</taxon>
        <taxon>Bacillati</taxon>
        <taxon>Bacillota</taxon>
        <taxon>Bacilli</taxon>
        <taxon>Lactobacillales</taxon>
        <taxon>Carnobacteriaceae</taxon>
        <taxon>Jeotgalibaca</taxon>
    </lineage>
</organism>
<dbReference type="RefSeq" id="WP_126109854.1">
    <property type="nucleotide sequence ID" value="NZ_CP034465.1"/>
</dbReference>
<dbReference type="Proteomes" id="UP000273326">
    <property type="component" value="Chromosome"/>
</dbReference>
<name>A0A3S9HAN8_9LACT</name>
<dbReference type="InterPro" id="IPR013096">
    <property type="entry name" value="Cupin_2"/>
</dbReference>
<dbReference type="InterPro" id="IPR052538">
    <property type="entry name" value="Flavonoid_dioxygenase-like"/>
</dbReference>
<evidence type="ECO:0000259" key="1">
    <source>
        <dbReference type="Pfam" id="PF07883"/>
    </source>
</evidence>
<dbReference type="OrthoDB" id="3231985at2"/>
<keyword evidence="3" id="KW-1185">Reference proteome</keyword>
<evidence type="ECO:0000313" key="2">
    <source>
        <dbReference type="EMBL" id="AZP04439.1"/>
    </source>
</evidence>
<dbReference type="CDD" id="cd02223">
    <property type="entry name" value="cupin_Bh2720-like"/>
    <property type="match status" value="1"/>
</dbReference>
<dbReference type="InterPro" id="IPR011051">
    <property type="entry name" value="RmlC_Cupin_sf"/>
</dbReference>
<dbReference type="SUPFAM" id="SSF51182">
    <property type="entry name" value="RmlC-like cupins"/>
    <property type="match status" value="1"/>
</dbReference>
<dbReference type="KEGG" id="jeh:EJN90_07230"/>
<dbReference type="Gene3D" id="2.60.120.10">
    <property type="entry name" value="Jelly Rolls"/>
    <property type="match status" value="1"/>
</dbReference>
<proteinExistence type="predicted"/>
<sequence>MTEVQKDYGKQPYVTNLEDLVIKNDSYRTVIWTGNHLQGIVMSIAENDEAGVEVHKNIDQFIRIEEGQGVCRMGPNKDEFDFERAITKDDAIFIPGNMWHNIINTGGKPLKLYTIYSVPEYAEGTIHQTKEEASKNRLSE</sequence>
<dbReference type="Pfam" id="PF07883">
    <property type="entry name" value="Cupin_2"/>
    <property type="match status" value="1"/>
</dbReference>
<dbReference type="AlphaFoldDB" id="A0A3S9HAN8"/>